<organism evidence="1">
    <name type="scientific">uncultured Caudovirales phage</name>
    <dbReference type="NCBI Taxonomy" id="2100421"/>
    <lineage>
        <taxon>Viruses</taxon>
        <taxon>Duplodnaviria</taxon>
        <taxon>Heunggongvirae</taxon>
        <taxon>Uroviricota</taxon>
        <taxon>Caudoviricetes</taxon>
        <taxon>Peduoviridae</taxon>
        <taxon>Maltschvirus</taxon>
        <taxon>Maltschvirus maltsch</taxon>
    </lineage>
</organism>
<name>A0A6J5LCT1_9CAUD</name>
<dbReference type="Pfam" id="PF03237">
    <property type="entry name" value="Terminase_6N"/>
    <property type="match status" value="1"/>
</dbReference>
<reference evidence="1" key="1">
    <citation type="submission" date="2020-04" db="EMBL/GenBank/DDBJ databases">
        <authorList>
            <person name="Chiriac C."/>
            <person name="Salcher M."/>
            <person name="Ghai R."/>
            <person name="Kavagutti S V."/>
        </authorList>
    </citation>
    <scope>NUCLEOTIDE SEQUENCE</scope>
</reference>
<evidence type="ECO:0000313" key="1">
    <source>
        <dbReference type="EMBL" id="CAB4132061.1"/>
    </source>
</evidence>
<sequence>MMNLQISPAQAANELLKRRKARRDLLAFITYCNPDYIVSDFSSGVCAEIMQFISDVQAGKRPIIVFGAPPQHGKSQIVSRYLPAFLHGINPDLSLAGVSYSADIAQDMGRDVQKIIGSDEYKRLFPDTTLGQKFRGVAAKQNQTAYEIGNKGIYRGVGVGGGLTGRRVDIGIIDDPIKNSQEALSEVVKNRIWNWYITTFLTRLSKNSGHIIMATRWALDDLSGRVIQDDKTVKVLSFPAICTNGKALVPELHPLEKLEKMRKTMNAFFWSAIYQQSPIPDGGLFFNEADFLVNGDGIDYPANCSNIVCVIDTAVKTGKKNDATAVIFCALIHFPDPTLIILDWEVTQIEGASLIDWLPEQIKHAEQLAVQCKARQGKTIWIEDKSSGAILIQQCRKLDLTVIPLPEKFVSIGKQERAIIASPYVLGQQVKFSKHAYDKITVLKDSAKNHLMSQITNFRIGIDSGSDDALDTMTYSVLLTLHKDQ</sequence>
<accession>A0A6J5LCT1</accession>
<gene>
    <name evidence="1" type="ORF">UFOVP136_26</name>
</gene>
<protein>
    <submittedName>
        <fullName evidence="1">Terminase-like family</fullName>
    </submittedName>
</protein>
<proteinExistence type="predicted"/>
<dbReference type="EMBL" id="LR796257">
    <property type="protein sequence ID" value="CAB4132061.1"/>
    <property type="molecule type" value="Genomic_DNA"/>
</dbReference>